<keyword evidence="3" id="KW-1185">Reference proteome</keyword>
<dbReference type="PANTHER" id="PTHR34821">
    <property type="entry name" value="INNER MEMBRANE PROTEIN YDCZ"/>
    <property type="match status" value="1"/>
</dbReference>
<feature type="transmembrane region" description="Helical" evidence="1">
    <location>
        <begin position="31"/>
        <end position="52"/>
    </location>
</feature>
<evidence type="ECO:0000256" key="1">
    <source>
        <dbReference type="SAM" id="Phobius"/>
    </source>
</evidence>
<dbReference type="EMBL" id="VIRV01000004">
    <property type="protein sequence ID" value="MBY0758308.1"/>
    <property type="molecule type" value="Genomic_DNA"/>
</dbReference>
<dbReference type="Proteomes" id="UP000779049">
    <property type="component" value="Unassembled WGS sequence"/>
</dbReference>
<dbReference type="Pfam" id="PF04657">
    <property type="entry name" value="DMT_YdcZ"/>
    <property type="match status" value="1"/>
</dbReference>
<keyword evidence="1" id="KW-0812">Transmembrane</keyword>
<feature type="transmembrane region" description="Helical" evidence="1">
    <location>
        <begin position="95"/>
        <end position="117"/>
    </location>
</feature>
<gene>
    <name evidence="2" type="ORF">FLB61_04235</name>
</gene>
<evidence type="ECO:0000313" key="3">
    <source>
        <dbReference type="Proteomes" id="UP000779049"/>
    </source>
</evidence>
<comment type="caution">
    <text evidence="2">The sequence shown here is derived from an EMBL/GenBank/DDBJ whole genome shotgun (WGS) entry which is preliminary data.</text>
</comment>
<feature type="transmembrane region" description="Helical" evidence="1">
    <location>
        <begin position="64"/>
        <end position="83"/>
    </location>
</feature>
<sequence>MTGFIIALISGALMSVQGVFNTQVTKTAGMWVSNMWVQFSAFIVCLFVWAAMGREPVGELLHVHPRYMLLGGAIGAGITWTVIRSMDALGPAKAALLIVIAQLIVAYLIELMGLFGVDKQPFELKKAAGLLLALVGIAIFQWK</sequence>
<reference evidence="2 3" key="1">
    <citation type="journal article" date="2020" name="New Microbes New Infect">
        <title>Sellimonas caecigallum sp. nov., description and genome sequence of a new member of the Sellimonas genus isolated from the cecum of feral chicken.</title>
        <authorList>
            <person name="Wongkuna S."/>
            <person name="Ghimire S."/>
            <person name="Antony L."/>
            <person name="Chankhamhaengdecha S."/>
            <person name="Janvilisri T."/>
            <person name="Scaria J."/>
        </authorList>
    </citation>
    <scope>NUCLEOTIDE SEQUENCE [LARGE SCALE GENOMIC DNA]</scope>
    <source>
        <strain evidence="2 3">SW451</strain>
    </source>
</reference>
<name>A0ABS7L5K2_9FIRM</name>
<organism evidence="2 3">
    <name type="scientific">Sellimonas caecigallum</name>
    <dbReference type="NCBI Taxonomy" id="2592333"/>
    <lineage>
        <taxon>Bacteria</taxon>
        <taxon>Bacillati</taxon>
        <taxon>Bacillota</taxon>
        <taxon>Clostridia</taxon>
        <taxon>Lachnospirales</taxon>
        <taxon>Lachnospiraceae</taxon>
        <taxon>Sellimonas</taxon>
    </lineage>
</organism>
<accession>A0ABS7L5K2</accession>
<evidence type="ECO:0000313" key="2">
    <source>
        <dbReference type="EMBL" id="MBY0758308.1"/>
    </source>
</evidence>
<keyword evidence="1" id="KW-1133">Transmembrane helix</keyword>
<dbReference type="InterPro" id="IPR006750">
    <property type="entry name" value="YdcZ"/>
</dbReference>
<proteinExistence type="predicted"/>
<protein>
    <submittedName>
        <fullName evidence="2">DMT family transporter</fullName>
    </submittedName>
</protein>
<feature type="transmembrane region" description="Helical" evidence="1">
    <location>
        <begin position="124"/>
        <end position="142"/>
    </location>
</feature>
<dbReference type="PANTHER" id="PTHR34821:SF3">
    <property type="entry name" value="MEMBRANE PROTEIN"/>
    <property type="match status" value="1"/>
</dbReference>
<keyword evidence="1" id="KW-0472">Membrane</keyword>
<dbReference type="RefSeq" id="WP_087198903.1">
    <property type="nucleotide sequence ID" value="NZ_CP173660.1"/>
</dbReference>